<accession>A0ABU2CLQ0</accession>
<dbReference type="EMBL" id="JAVDYE010000001">
    <property type="protein sequence ID" value="MDR7382243.1"/>
    <property type="molecule type" value="Genomic_DNA"/>
</dbReference>
<reference evidence="1 2" key="1">
    <citation type="submission" date="2023-07" db="EMBL/GenBank/DDBJ databases">
        <title>Sequencing the genomes of 1000 actinobacteria strains.</title>
        <authorList>
            <person name="Klenk H.-P."/>
        </authorList>
    </citation>
    <scope>NUCLEOTIDE SEQUENCE [LARGE SCALE GENOMIC DNA]</scope>
    <source>
        <strain evidence="1 2">DSM 45554</strain>
    </source>
</reference>
<dbReference type="InterPro" id="IPR019922">
    <property type="entry name" value="Lucif-like_OxRdatse_MSMEG_4141"/>
</dbReference>
<dbReference type="RefSeq" id="WP_274993488.1">
    <property type="nucleotide sequence ID" value="NZ_JAJQQP010000004.1"/>
</dbReference>
<dbReference type="InterPro" id="IPR036661">
    <property type="entry name" value="Luciferase-like_sf"/>
</dbReference>
<gene>
    <name evidence="1" type="ORF">J2S48_001758</name>
</gene>
<sequence>MSELELGRLGLVLNVADDRAHIEEAAEAERLGISTLWLPGGQLESLEPLVELLRATEKVAVAPAIIPLDLHGAADVARLVSLLDDGEAARFVAGFGASQREARPLAGLRAFLDELDATGVPVPAGRRLVAALGPRKLELARERAAGAIMMLVTPGVTSRAWEILGPDATLVVHQPVVLDTDVDRGRQTVRGMLGFLLNVGGYAANMRRMGFGDRDIADVSDELVDAVATVGDADAIVAGVRAHLDAGADHVALSVLSDGTQPGPIEVARAVAAANPALAR</sequence>
<protein>
    <submittedName>
        <fullName evidence="1">F420-dependent oxidoreductase</fullName>
    </submittedName>
</protein>
<name>A0ABU2CLQ0_9MICO</name>
<keyword evidence="2" id="KW-1185">Reference proteome</keyword>
<dbReference type="NCBIfam" id="TIGR03620">
    <property type="entry name" value="F420_MSMEG_4141"/>
    <property type="match status" value="1"/>
</dbReference>
<organism evidence="1 2">
    <name type="scientific">Promicromonospora iranensis</name>
    <dbReference type="NCBI Taxonomy" id="1105144"/>
    <lineage>
        <taxon>Bacteria</taxon>
        <taxon>Bacillati</taxon>
        <taxon>Actinomycetota</taxon>
        <taxon>Actinomycetes</taxon>
        <taxon>Micrococcales</taxon>
        <taxon>Promicromonosporaceae</taxon>
        <taxon>Promicromonospora</taxon>
    </lineage>
</organism>
<proteinExistence type="predicted"/>
<dbReference type="SUPFAM" id="SSF51679">
    <property type="entry name" value="Bacterial luciferase-like"/>
    <property type="match status" value="1"/>
</dbReference>
<evidence type="ECO:0000313" key="1">
    <source>
        <dbReference type="EMBL" id="MDR7382243.1"/>
    </source>
</evidence>
<comment type="caution">
    <text evidence="1">The sequence shown here is derived from an EMBL/GenBank/DDBJ whole genome shotgun (WGS) entry which is preliminary data.</text>
</comment>
<evidence type="ECO:0000313" key="2">
    <source>
        <dbReference type="Proteomes" id="UP001183585"/>
    </source>
</evidence>
<dbReference type="Proteomes" id="UP001183585">
    <property type="component" value="Unassembled WGS sequence"/>
</dbReference>
<dbReference type="Gene3D" id="3.20.20.30">
    <property type="entry name" value="Luciferase-like domain"/>
    <property type="match status" value="2"/>
</dbReference>